<name>X1F6Y5_9ZZZZ</name>
<dbReference type="EMBL" id="BARU01015209">
    <property type="protein sequence ID" value="GAH41386.1"/>
    <property type="molecule type" value="Genomic_DNA"/>
</dbReference>
<proteinExistence type="predicted"/>
<comment type="caution">
    <text evidence="1">The sequence shown here is derived from an EMBL/GenBank/DDBJ whole genome shotgun (WGS) entry which is preliminary data.</text>
</comment>
<gene>
    <name evidence="1" type="ORF">S03H2_26314</name>
</gene>
<protein>
    <submittedName>
        <fullName evidence="1">Uncharacterized protein</fullName>
    </submittedName>
</protein>
<evidence type="ECO:0000313" key="1">
    <source>
        <dbReference type="EMBL" id="GAH41386.1"/>
    </source>
</evidence>
<sequence>IPPESPAPTAAAAPTATGTMAAGRVLGRAPIIKDSSVRNDGGMSELWQLGALELAEKIRTKETSIDPVTA</sequence>
<reference evidence="1" key="1">
    <citation type="journal article" date="2014" name="Front. Microbiol.">
        <title>High frequency of phylogenetically diverse reductive dehalogenase-homologous genes in deep subseafloor sedimentary metagenomes.</title>
        <authorList>
            <person name="Kawai M."/>
            <person name="Futagami T."/>
            <person name="Toyoda A."/>
            <person name="Takaki Y."/>
            <person name="Nishi S."/>
            <person name="Hori S."/>
            <person name="Arai W."/>
            <person name="Tsubouchi T."/>
            <person name="Morono Y."/>
            <person name="Uchiyama I."/>
            <person name="Ito T."/>
            <person name="Fujiyama A."/>
            <person name="Inagaki F."/>
            <person name="Takami H."/>
        </authorList>
    </citation>
    <scope>NUCLEOTIDE SEQUENCE</scope>
    <source>
        <strain evidence="1">Expedition CK06-06</strain>
    </source>
</reference>
<organism evidence="1">
    <name type="scientific">marine sediment metagenome</name>
    <dbReference type="NCBI Taxonomy" id="412755"/>
    <lineage>
        <taxon>unclassified sequences</taxon>
        <taxon>metagenomes</taxon>
        <taxon>ecological metagenomes</taxon>
    </lineage>
</organism>
<accession>X1F6Y5</accession>
<dbReference type="AlphaFoldDB" id="X1F6Y5"/>
<feature type="non-terminal residue" evidence="1">
    <location>
        <position position="1"/>
    </location>
</feature>